<evidence type="ECO:0000256" key="4">
    <source>
        <dbReference type="ARBA" id="ARBA00022989"/>
    </source>
</evidence>
<dbReference type="GO" id="GO:0005789">
    <property type="term" value="C:endoplasmic reticulum membrane"/>
    <property type="evidence" value="ECO:0007669"/>
    <property type="project" value="UniProtKB-SubCell"/>
</dbReference>
<accession>A0A061HB60</accession>
<evidence type="ECO:0000256" key="7">
    <source>
        <dbReference type="SAM" id="MobiDB-lite"/>
    </source>
</evidence>
<dbReference type="eggNOG" id="ENOG502TIJI">
    <property type="taxonomic scope" value="Eukaryota"/>
</dbReference>
<dbReference type="KEGG" id="pfp:PFL1_03025"/>
<evidence type="ECO:0000256" key="3">
    <source>
        <dbReference type="ARBA" id="ARBA00022824"/>
    </source>
</evidence>
<dbReference type="Pfam" id="PF06624">
    <property type="entry name" value="RAMP4"/>
    <property type="match status" value="1"/>
</dbReference>
<dbReference type="EMBL" id="KE361631">
    <property type="protein sequence ID" value="EPQ29270.1"/>
    <property type="molecule type" value="Genomic_DNA"/>
</dbReference>
<dbReference type="RefSeq" id="XP_007878733.1">
    <property type="nucleotide sequence ID" value="XM_007880542.1"/>
</dbReference>
<protein>
    <recommendedName>
        <fullName evidence="6">Stress-associated endoplasmic reticulum protein</fullName>
    </recommendedName>
</protein>
<comment type="subcellular location">
    <subcellularLocation>
        <location evidence="6">Membrane</location>
        <topology evidence="6">Single-pass membrane protein</topology>
    </subcellularLocation>
    <subcellularLocation>
        <location evidence="6">Endoplasmic reticulum membrane</location>
        <topology evidence="6">Single-pass membrane protein</topology>
    </subcellularLocation>
</comment>
<dbReference type="AlphaFoldDB" id="A0A061HB60"/>
<gene>
    <name evidence="8" type="ORF">PFL1_03025</name>
</gene>
<reference evidence="8 9" key="1">
    <citation type="journal article" date="2013" name="Plant Cell">
        <title>The transition from a phytopathogenic smut ancestor to an anamorphic biocontrol agent deciphered by comparative whole-genome analysis.</title>
        <authorList>
            <person name="Lefebvre F."/>
            <person name="Joly D.L."/>
            <person name="Labbe C."/>
            <person name="Teichmann B."/>
            <person name="Linning R."/>
            <person name="Belzile F."/>
            <person name="Bakkeren G."/>
            <person name="Belanger R.R."/>
        </authorList>
    </citation>
    <scope>NUCLEOTIDE SEQUENCE [LARGE SCALE GENOMIC DNA]</scope>
    <source>
        <strain evidence="8 9">PF-1</strain>
    </source>
</reference>
<organism evidence="8 9">
    <name type="scientific">Pseudozyma flocculosa PF-1</name>
    <dbReference type="NCBI Taxonomy" id="1277687"/>
    <lineage>
        <taxon>Eukaryota</taxon>
        <taxon>Fungi</taxon>
        <taxon>Dikarya</taxon>
        <taxon>Basidiomycota</taxon>
        <taxon>Ustilaginomycotina</taxon>
        <taxon>Ustilaginomycetes</taxon>
        <taxon>Ustilaginales</taxon>
        <taxon>Ustilaginaceae</taxon>
        <taxon>Pseudozyma</taxon>
    </lineage>
</organism>
<comment type="similarity">
    <text evidence="1 6">Belongs to the RAMP4 family.</text>
</comment>
<feature type="region of interest" description="Disordered" evidence="7">
    <location>
        <begin position="1"/>
        <end position="28"/>
    </location>
</feature>
<feature type="transmembrane region" description="Helical" evidence="6">
    <location>
        <begin position="75"/>
        <end position="94"/>
    </location>
</feature>
<keyword evidence="3 6" id="KW-0256">Endoplasmic reticulum</keyword>
<proteinExistence type="inferred from homology"/>
<dbReference type="OrthoDB" id="16679at2759"/>
<evidence type="ECO:0000256" key="6">
    <source>
        <dbReference type="RuleBase" id="RU364120"/>
    </source>
</evidence>
<evidence type="ECO:0000256" key="5">
    <source>
        <dbReference type="ARBA" id="ARBA00023136"/>
    </source>
</evidence>
<sequence>MPGAKHINAKNNQFLEKTRSNAGKARVRAADLVETDENGEPVRRRRAGLEKGRGIVKPPVSERVSKKPAVSSTTLYLICFVVIGGVFFELLRLFL</sequence>
<dbReference type="InterPro" id="IPR010580">
    <property type="entry name" value="ER_stress-assoc"/>
</dbReference>
<name>A0A061HB60_9BASI</name>
<keyword evidence="2 6" id="KW-0812">Transmembrane</keyword>
<dbReference type="GeneID" id="19317137"/>
<evidence type="ECO:0000256" key="2">
    <source>
        <dbReference type="ARBA" id="ARBA00022692"/>
    </source>
</evidence>
<comment type="function">
    <text evidence="6">Interacts with target proteins during translocation into the lumen of the endoplasmic reticulum. Protects unfolded target proteins against degradation and facilitate correct glycosylation.</text>
</comment>
<keyword evidence="4 6" id="KW-1133">Transmembrane helix</keyword>
<evidence type="ECO:0000313" key="8">
    <source>
        <dbReference type="EMBL" id="EPQ29270.1"/>
    </source>
</evidence>
<dbReference type="Proteomes" id="UP000053664">
    <property type="component" value="Unassembled WGS sequence"/>
</dbReference>
<keyword evidence="5 6" id="KW-0472">Membrane</keyword>
<evidence type="ECO:0000313" key="9">
    <source>
        <dbReference type="Proteomes" id="UP000053664"/>
    </source>
</evidence>
<dbReference type="HOGENOM" id="CLU_2373672_0_0_1"/>
<evidence type="ECO:0000256" key="1">
    <source>
        <dbReference type="ARBA" id="ARBA00005500"/>
    </source>
</evidence>